<dbReference type="EMBL" id="BRYB01002704">
    <property type="protein sequence ID" value="GMI24261.1"/>
    <property type="molecule type" value="Genomic_DNA"/>
</dbReference>
<evidence type="ECO:0000256" key="1">
    <source>
        <dbReference type="SAM" id="Coils"/>
    </source>
</evidence>
<feature type="region of interest" description="Disordered" evidence="2">
    <location>
        <begin position="88"/>
        <end position="122"/>
    </location>
</feature>
<dbReference type="Proteomes" id="UP001165060">
    <property type="component" value="Unassembled WGS sequence"/>
</dbReference>
<organism evidence="3 4">
    <name type="scientific">Tetraparma gracilis</name>
    <dbReference type="NCBI Taxonomy" id="2962635"/>
    <lineage>
        <taxon>Eukaryota</taxon>
        <taxon>Sar</taxon>
        <taxon>Stramenopiles</taxon>
        <taxon>Ochrophyta</taxon>
        <taxon>Bolidophyceae</taxon>
        <taxon>Parmales</taxon>
        <taxon>Triparmaceae</taxon>
        <taxon>Tetraparma</taxon>
    </lineage>
</organism>
<feature type="coiled-coil region" evidence="1">
    <location>
        <begin position="143"/>
        <end position="178"/>
    </location>
</feature>
<feature type="non-terminal residue" evidence="3">
    <location>
        <position position="269"/>
    </location>
</feature>
<evidence type="ECO:0000256" key="2">
    <source>
        <dbReference type="SAM" id="MobiDB-lite"/>
    </source>
</evidence>
<evidence type="ECO:0000313" key="4">
    <source>
        <dbReference type="Proteomes" id="UP001165060"/>
    </source>
</evidence>
<evidence type="ECO:0000313" key="3">
    <source>
        <dbReference type="EMBL" id="GMI24261.1"/>
    </source>
</evidence>
<accession>A0ABQ6MDS8</accession>
<keyword evidence="1" id="KW-0175">Coiled coil</keyword>
<proteinExistence type="predicted"/>
<gene>
    <name evidence="3" type="ORF">TeGR_g8052</name>
</gene>
<protein>
    <submittedName>
        <fullName evidence="3">Uncharacterized protein</fullName>
    </submittedName>
</protein>
<feature type="compositionally biased region" description="Acidic residues" evidence="2">
    <location>
        <begin position="93"/>
        <end position="113"/>
    </location>
</feature>
<name>A0ABQ6MDS8_9STRA</name>
<reference evidence="3 4" key="1">
    <citation type="journal article" date="2023" name="Commun. Biol.">
        <title>Genome analysis of Parmales, the sister group of diatoms, reveals the evolutionary specialization of diatoms from phago-mixotrophs to photoautotrophs.</title>
        <authorList>
            <person name="Ban H."/>
            <person name="Sato S."/>
            <person name="Yoshikawa S."/>
            <person name="Yamada K."/>
            <person name="Nakamura Y."/>
            <person name="Ichinomiya M."/>
            <person name="Sato N."/>
            <person name="Blanc-Mathieu R."/>
            <person name="Endo H."/>
            <person name="Kuwata A."/>
            <person name="Ogata H."/>
        </authorList>
    </citation>
    <scope>NUCLEOTIDE SEQUENCE [LARGE SCALE GENOMIC DNA]</scope>
</reference>
<sequence>MADAVKTYKKRFDRYSASLNSMYSSGMEKYRVFCEKVHKKHEETLLAQQKKWTAKMAFLWDRTREAEEYRMRRSSLPTVAEMGEVEIVKVEEGGEGEEGEGGEGGGEEGEEKEGEAKGHEVQAKVASPVDFRKELPTPDLALQAEYLVELEKLEKLKSEAMEEEDAKIKAEKKKYENDMMKGMEKMYGTMLTKFIELWEHHVLLLNRCWRTYSDPSNAHQRRQNDGKPEPSMDDIYTFFHPQKVPPLGSIALPNPPLCYDLGKKGGGGE</sequence>
<keyword evidence="4" id="KW-1185">Reference proteome</keyword>
<comment type="caution">
    <text evidence="3">The sequence shown here is derived from an EMBL/GenBank/DDBJ whole genome shotgun (WGS) entry which is preliminary data.</text>
</comment>